<dbReference type="OrthoDB" id="244495at2759"/>
<dbReference type="InterPro" id="IPR013763">
    <property type="entry name" value="Cyclin-like_dom"/>
</dbReference>
<dbReference type="GO" id="GO:0005634">
    <property type="term" value="C:nucleus"/>
    <property type="evidence" value="ECO:0007669"/>
    <property type="project" value="TreeGrafter"/>
</dbReference>
<evidence type="ECO:0000256" key="1">
    <source>
        <dbReference type="SAM" id="MobiDB-lite"/>
    </source>
</evidence>
<comment type="caution">
    <text evidence="3">The sequence shown here is derived from an EMBL/GenBank/DDBJ whole genome shotgun (WGS) entry which is preliminary data.</text>
</comment>
<feature type="region of interest" description="Disordered" evidence="1">
    <location>
        <begin position="21"/>
        <end position="52"/>
    </location>
</feature>
<keyword evidence="4" id="KW-1185">Reference proteome</keyword>
<proteinExistence type="predicted"/>
<gene>
    <name evidence="3" type="ORF">BXZ70DRAFT_891606</name>
</gene>
<organism evidence="3 4">
    <name type="scientific">Cristinia sonorae</name>
    <dbReference type="NCBI Taxonomy" id="1940300"/>
    <lineage>
        <taxon>Eukaryota</taxon>
        <taxon>Fungi</taxon>
        <taxon>Dikarya</taxon>
        <taxon>Basidiomycota</taxon>
        <taxon>Agaricomycotina</taxon>
        <taxon>Agaricomycetes</taxon>
        <taxon>Agaricomycetidae</taxon>
        <taxon>Agaricales</taxon>
        <taxon>Pleurotineae</taxon>
        <taxon>Stephanosporaceae</taxon>
        <taxon>Cristinia</taxon>
    </lineage>
</organism>
<protein>
    <submittedName>
        <fullName evidence="3">Cyclin-domain-containing protein</fullName>
    </submittedName>
</protein>
<feature type="region of interest" description="Disordered" evidence="1">
    <location>
        <begin position="98"/>
        <end position="126"/>
    </location>
</feature>
<dbReference type="GO" id="GO:0016538">
    <property type="term" value="F:cyclin-dependent protein serine/threonine kinase regulator activity"/>
    <property type="evidence" value="ECO:0007669"/>
    <property type="project" value="TreeGrafter"/>
</dbReference>
<feature type="region of interest" description="Disordered" evidence="1">
    <location>
        <begin position="312"/>
        <end position="419"/>
    </location>
</feature>
<dbReference type="EMBL" id="JAEVFJ010000012">
    <property type="protein sequence ID" value="KAH8101407.1"/>
    <property type="molecule type" value="Genomic_DNA"/>
</dbReference>
<dbReference type="SMART" id="SM00385">
    <property type="entry name" value="CYCLIN"/>
    <property type="match status" value="1"/>
</dbReference>
<feature type="domain" description="Cyclin-like" evidence="2">
    <location>
        <begin position="196"/>
        <end position="281"/>
    </location>
</feature>
<dbReference type="InterPro" id="IPR036915">
    <property type="entry name" value="Cyclin-like_sf"/>
</dbReference>
<dbReference type="GO" id="GO:0000307">
    <property type="term" value="C:cyclin-dependent protein kinase holoenzyme complex"/>
    <property type="evidence" value="ECO:0007669"/>
    <property type="project" value="TreeGrafter"/>
</dbReference>
<dbReference type="CDD" id="cd20557">
    <property type="entry name" value="CYCLIN_ScPCL1-like"/>
    <property type="match status" value="1"/>
</dbReference>
<evidence type="ECO:0000313" key="4">
    <source>
        <dbReference type="Proteomes" id="UP000813824"/>
    </source>
</evidence>
<evidence type="ECO:0000259" key="2">
    <source>
        <dbReference type="SMART" id="SM00385"/>
    </source>
</evidence>
<dbReference type="AlphaFoldDB" id="A0A8K0US34"/>
<dbReference type="InterPro" id="IPR013922">
    <property type="entry name" value="Cyclin_PHO80-like"/>
</dbReference>
<name>A0A8K0US34_9AGAR</name>
<reference evidence="3" key="1">
    <citation type="journal article" date="2021" name="New Phytol.">
        <title>Evolutionary innovations through gain and loss of genes in the ectomycorrhizal Boletales.</title>
        <authorList>
            <person name="Wu G."/>
            <person name="Miyauchi S."/>
            <person name="Morin E."/>
            <person name="Kuo A."/>
            <person name="Drula E."/>
            <person name="Varga T."/>
            <person name="Kohler A."/>
            <person name="Feng B."/>
            <person name="Cao Y."/>
            <person name="Lipzen A."/>
            <person name="Daum C."/>
            <person name="Hundley H."/>
            <person name="Pangilinan J."/>
            <person name="Johnson J."/>
            <person name="Barry K."/>
            <person name="LaButti K."/>
            <person name="Ng V."/>
            <person name="Ahrendt S."/>
            <person name="Min B."/>
            <person name="Choi I.G."/>
            <person name="Park H."/>
            <person name="Plett J.M."/>
            <person name="Magnuson J."/>
            <person name="Spatafora J.W."/>
            <person name="Nagy L.G."/>
            <person name="Henrissat B."/>
            <person name="Grigoriev I.V."/>
            <person name="Yang Z.L."/>
            <person name="Xu J."/>
            <person name="Martin F.M."/>
        </authorList>
    </citation>
    <scope>NUCLEOTIDE SEQUENCE</scope>
    <source>
        <strain evidence="3">KKN 215</strain>
    </source>
</reference>
<sequence>MNTTLPPLPIELLSTWSTWRPAPKSEAPLTPPVSAHQQRRVPNPHQQSHPTLPSIAHFDRHLSRHSPLTSPHLDESAQWHTNGMAELKLPPVYSYTSSCEHSPMETNEEEDSYSRRRSPSPTPQVTLDWLTPSTHRSSHFLAEKMCEMVCYLWFSALSKATCSPSKKSRLVQSTYFPKPNSATASLQFAVSPSFTRFMQKVLETTQVSQSVIVLSLHYIYRLKMRNGFTNGQAGSEYRVAIGALVLANKFVDDNTYTNKTWSEVSGIELAELNRMEREFLLGIDFDLYVDKPTYESWLNLLKGLVMAKEKDSRQWRQSRSNARLPPRSRLVSVHPTRLSATHRPVAHRARSTSPSRTAVSYSFSTPPVQPTPIYPPYRSQESSYPTPPRSGAKRTAEDAFSPTSASFPPIKPPKRPMGLSLEIPELSHTAPSTASSISPSEPLQSFSKLSLASGASPVVVRNAPENHHSPAWQGCVGQDQVPKTLVSAYRVDDRRPSVTPQNLYFYSLAGSPMEAVGDERNRKARLRYHQPPPPSSSLAPQPTMPMVIQSASASPLHSFAPSTALPNFSEKSFQPRYENSSSHHHHHHPTSGYHQEQHCAPNPSAGEGSIPAAPFANAGPPGVHFYSNNARSSPQYYWARDRRF</sequence>
<dbReference type="Pfam" id="PF08613">
    <property type="entry name" value="Cyclin"/>
    <property type="match status" value="1"/>
</dbReference>
<dbReference type="GO" id="GO:0019901">
    <property type="term" value="F:protein kinase binding"/>
    <property type="evidence" value="ECO:0007669"/>
    <property type="project" value="InterPro"/>
</dbReference>
<dbReference type="Proteomes" id="UP000813824">
    <property type="component" value="Unassembled WGS sequence"/>
</dbReference>
<evidence type="ECO:0000313" key="3">
    <source>
        <dbReference type="EMBL" id="KAH8101407.1"/>
    </source>
</evidence>
<dbReference type="PANTHER" id="PTHR15615:SF27">
    <property type="entry name" value="PHO85 CYCLIN CLG1"/>
    <property type="match status" value="1"/>
</dbReference>
<accession>A0A8K0US34</accession>
<dbReference type="PANTHER" id="PTHR15615">
    <property type="match status" value="1"/>
</dbReference>
<feature type="compositionally biased region" description="Polar residues" evidence="1">
    <location>
        <begin position="351"/>
        <end position="364"/>
    </location>
</feature>
<dbReference type="SUPFAM" id="SSF47954">
    <property type="entry name" value="Cyclin-like"/>
    <property type="match status" value="1"/>
</dbReference>
<dbReference type="Gene3D" id="1.10.472.10">
    <property type="entry name" value="Cyclin-like"/>
    <property type="match status" value="1"/>
</dbReference>
<feature type="region of interest" description="Disordered" evidence="1">
    <location>
        <begin position="567"/>
        <end position="615"/>
    </location>
</feature>